<name>A0A2A3JX70_9RHOB</name>
<organism evidence="3">
    <name type="scientific">Alloyangia mangrovi</name>
    <dbReference type="NCBI Taxonomy" id="1779329"/>
    <lineage>
        <taxon>Bacteria</taxon>
        <taxon>Pseudomonadati</taxon>
        <taxon>Pseudomonadota</taxon>
        <taxon>Alphaproteobacteria</taxon>
        <taxon>Rhodobacterales</taxon>
        <taxon>Roseobacteraceae</taxon>
        <taxon>Alloyangia</taxon>
    </lineage>
</organism>
<reference evidence="2" key="3">
    <citation type="submission" date="2024-05" db="EMBL/GenBank/DDBJ databases">
        <title>Yangia mangrovi SAOS 153D genome.</title>
        <authorList>
            <person name="Verma A."/>
            <person name="Pal Y."/>
            <person name="Sundharam S."/>
            <person name="Bisht B."/>
            <person name="Srinivasan K."/>
        </authorList>
    </citation>
    <scope>NUCLEOTIDE SEQUENCE</scope>
    <source>
        <strain evidence="2">SAOS 153D</strain>
    </source>
</reference>
<dbReference type="PROSITE" id="PS50925">
    <property type="entry name" value="BLUF"/>
    <property type="match status" value="1"/>
</dbReference>
<dbReference type="SMART" id="SM01034">
    <property type="entry name" value="BLUF"/>
    <property type="match status" value="1"/>
</dbReference>
<dbReference type="InterPro" id="IPR036046">
    <property type="entry name" value="Acylphosphatase-like_dom_sf"/>
</dbReference>
<dbReference type="SUPFAM" id="SSF54975">
    <property type="entry name" value="Acylphosphatase/BLUF domain-like"/>
    <property type="match status" value="1"/>
</dbReference>
<dbReference type="Proteomes" id="UP000217448">
    <property type="component" value="Unassembled WGS sequence"/>
</dbReference>
<dbReference type="Gene3D" id="3.30.70.100">
    <property type="match status" value="1"/>
</dbReference>
<dbReference type="AlphaFoldDB" id="A0A2A3JX70"/>
<dbReference type="OrthoDB" id="196105at2"/>
<evidence type="ECO:0000313" key="4">
    <source>
        <dbReference type="Proteomes" id="UP000217448"/>
    </source>
</evidence>
<evidence type="ECO:0000313" key="2">
    <source>
        <dbReference type="EMBL" id="MCT4373311.1"/>
    </source>
</evidence>
<dbReference type="InterPro" id="IPR007024">
    <property type="entry name" value="BLUF_domain"/>
</dbReference>
<accession>A0A2A3JX70</accession>
<reference evidence="3" key="1">
    <citation type="submission" date="2017-09" db="EMBL/GenBank/DDBJ databases">
        <title>Yangia sp. SAOS 153D whole genome sequencing.</title>
        <authorList>
            <person name="Verma A."/>
            <person name="Krishnamurthi S."/>
        </authorList>
    </citation>
    <scope>NUCLEOTIDE SEQUENCE [LARGE SCALE GENOMIC DNA]</scope>
    <source>
        <strain evidence="3">SAOS 153D</strain>
    </source>
</reference>
<dbReference type="EMBL" id="NTHN01000102">
    <property type="protein sequence ID" value="PBD19718.1"/>
    <property type="molecule type" value="Genomic_DNA"/>
</dbReference>
<evidence type="ECO:0000313" key="3">
    <source>
        <dbReference type="EMBL" id="PBD19718.1"/>
    </source>
</evidence>
<sequence length="130" mass="14409">MIYQLLYTSRSAVPRGGGSDLDILAASLTNNQRLGVTGCLLREESGFCQVLEGAKDTVRGLFEQIRRDQRHFAVTERLNRLVPARSFASWSMCYGALSAEDHAFLSRRFAGEARNLALVFDRVRAIAVAS</sequence>
<proteinExistence type="predicted"/>
<dbReference type="Pfam" id="PF04940">
    <property type="entry name" value="BLUF"/>
    <property type="match status" value="1"/>
</dbReference>
<protein>
    <submittedName>
        <fullName evidence="2">BLUF domain-containing protein</fullName>
    </submittedName>
    <submittedName>
        <fullName evidence="3">Blue light sensor protein</fullName>
    </submittedName>
</protein>
<reference evidence="4" key="2">
    <citation type="submission" date="2023-07" db="EMBL/GenBank/DDBJ databases">
        <title>Yangia mangrovi SAOS 153D genome.</title>
        <authorList>
            <person name="Verma A."/>
            <person name="Pal Y."/>
            <person name="Sundharam S."/>
            <person name="Bisht B."/>
            <person name="Srinivasan K."/>
        </authorList>
    </citation>
    <scope>NUCLEOTIDE SEQUENCE [LARGE SCALE GENOMIC DNA]</scope>
    <source>
        <strain evidence="4">SAOS 153D</strain>
    </source>
</reference>
<dbReference type="RefSeq" id="WP_095881760.1">
    <property type="nucleotide sequence ID" value="NZ_NTHN02000080.1"/>
</dbReference>
<keyword evidence="4" id="KW-1185">Reference proteome</keyword>
<gene>
    <name evidence="2" type="ORF">CLG85_024670</name>
    <name evidence="3" type="ORF">CLG85_07810</name>
</gene>
<dbReference type="EMBL" id="NTHN02000080">
    <property type="protein sequence ID" value="MCT4373311.1"/>
    <property type="molecule type" value="Genomic_DNA"/>
</dbReference>
<feature type="domain" description="BLUF" evidence="1">
    <location>
        <begin position="2"/>
        <end position="93"/>
    </location>
</feature>
<dbReference type="GO" id="GO:0009882">
    <property type="term" value="F:blue light photoreceptor activity"/>
    <property type="evidence" value="ECO:0007669"/>
    <property type="project" value="InterPro"/>
</dbReference>
<comment type="caution">
    <text evidence="3">The sequence shown here is derived from an EMBL/GenBank/DDBJ whole genome shotgun (WGS) entry which is preliminary data.</text>
</comment>
<dbReference type="GO" id="GO:0071949">
    <property type="term" value="F:FAD binding"/>
    <property type="evidence" value="ECO:0007669"/>
    <property type="project" value="InterPro"/>
</dbReference>
<evidence type="ECO:0000259" key="1">
    <source>
        <dbReference type="PROSITE" id="PS50925"/>
    </source>
</evidence>